<accession>A0A914CQ89</accession>
<dbReference type="Proteomes" id="UP000887540">
    <property type="component" value="Unplaced"/>
</dbReference>
<proteinExistence type="predicted"/>
<sequence>MAILFLSNFVPKNVTIVETIRPHSVVYADARRNLRGQESLSDHTEVHRERQNVGQELQILYHSSSLYFTQDLQITIMSPTNPGRARSR</sequence>
<name>A0A914CQ89_9BILA</name>
<keyword evidence="1" id="KW-1185">Reference proteome</keyword>
<evidence type="ECO:0000313" key="2">
    <source>
        <dbReference type="WBParaSite" id="ACRNAN_scaffold13074.g13216.t1"/>
    </source>
</evidence>
<reference evidence="2" key="1">
    <citation type="submission" date="2022-11" db="UniProtKB">
        <authorList>
            <consortium name="WormBaseParasite"/>
        </authorList>
    </citation>
    <scope>IDENTIFICATION</scope>
</reference>
<dbReference type="WBParaSite" id="ACRNAN_scaffold13074.g13216.t1">
    <property type="protein sequence ID" value="ACRNAN_scaffold13074.g13216.t1"/>
    <property type="gene ID" value="ACRNAN_scaffold13074.g13216"/>
</dbReference>
<protein>
    <submittedName>
        <fullName evidence="2">Uncharacterized protein</fullName>
    </submittedName>
</protein>
<dbReference type="AlphaFoldDB" id="A0A914CQ89"/>
<evidence type="ECO:0000313" key="1">
    <source>
        <dbReference type="Proteomes" id="UP000887540"/>
    </source>
</evidence>
<organism evidence="1 2">
    <name type="scientific">Acrobeloides nanus</name>
    <dbReference type="NCBI Taxonomy" id="290746"/>
    <lineage>
        <taxon>Eukaryota</taxon>
        <taxon>Metazoa</taxon>
        <taxon>Ecdysozoa</taxon>
        <taxon>Nematoda</taxon>
        <taxon>Chromadorea</taxon>
        <taxon>Rhabditida</taxon>
        <taxon>Tylenchina</taxon>
        <taxon>Cephalobomorpha</taxon>
        <taxon>Cephaloboidea</taxon>
        <taxon>Cephalobidae</taxon>
        <taxon>Acrobeloides</taxon>
    </lineage>
</organism>